<evidence type="ECO:0000256" key="1">
    <source>
        <dbReference type="SAM" id="SignalP"/>
    </source>
</evidence>
<evidence type="ECO:0000313" key="3">
    <source>
        <dbReference type="EMBL" id="MST55413.1"/>
    </source>
</evidence>
<dbReference type="RefSeq" id="WP_154528508.1">
    <property type="nucleotide sequence ID" value="NZ_VUNH01000004.1"/>
</dbReference>
<gene>
    <name evidence="3" type="ORF">FYJ74_05115</name>
</gene>
<dbReference type="AlphaFoldDB" id="A0A6L5YB42"/>
<evidence type="ECO:0000259" key="2">
    <source>
        <dbReference type="Pfam" id="PF07550"/>
    </source>
</evidence>
<sequence>MMNKGLTAAIAALALAACGAGSAESAPVYVLMNVPYNDFYKAELAKNAVPVDAVTSATVAKAKNAHLVGGTYHTGDDTTLIIEGVTFPVKVDEAALKGFVHAASADELFSRGSYAWTELTQAPAFFKEMSVAGGAPAFGKVQGLPEVAVANVKGSVRTRTRRGDYQLKLDGFDTDPEKETLYGVIVRTAQNDYGMRRLENIWRGGRELGWNVGYTKFIKDVNPTFPAHYKTLTGTTITGLTYITDKAVYNVDAQVYLPVLTGCRLKAENAALAAGHTAFAVEGELPGNYVPVYDAGALDGGTAADGRIVWSARNKPGEYEMKITDEKGVYETLTAAFVLSTDVLPAAWDAEGGRLVPAGGEEDFKNYLRCVRELTIDGTAVNPKRAKIIDGEGRLDLSAPLFKERGAVTVRAAGYPDLSFEAARR</sequence>
<proteinExistence type="predicted"/>
<feature type="signal peptide" evidence="1">
    <location>
        <begin position="1"/>
        <end position="25"/>
    </location>
</feature>
<keyword evidence="4" id="KW-1185">Reference proteome</keyword>
<dbReference type="Proteomes" id="UP000473699">
    <property type="component" value="Unassembled WGS sequence"/>
</dbReference>
<feature type="chain" id="PRO_5026902838" description="Heme-binding protein Shr-like Hb-interacting domain-containing protein" evidence="1">
    <location>
        <begin position="26"/>
        <end position="425"/>
    </location>
</feature>
<comment type="caution">
    <text evidence="3">The sequence shown here is derived from an EMBL/GenBank/DDBJ whole genome shotgun (WGS) entry which is preliminary data.</text>
</comment>
<protein>
    <recommendedName>
        <fullName evidence="2">Heme-binding protein Shr-like Hb-interacting domain-containing protein</fullName>
    </recommendedName>
</protein>
<name>A0A6L5YB42_9BACT</name>
<accession>A0A6L5YB42</accession>
<feature type="domain" description="Heme-binding protein Shr-like Hb-interacting" evidence="2">
    <location>
        <begin position="365"/>
        <end position="419"/>
    </location>
</feature>
<keyword evidence="1" id="KW-0732">Signal</keyword>
<reference evidence="3 4" key="1">
    <citation type="submission" date="2019-08" db="EMBL/GenBank/DDBJ databases">
        <title>In-depth cultivation of the pig gut microbiome towards novel bacterial diversity and tailored functional studies.</title>
        <authorList>
            <person name="Wylensek D."/>
            <person name="Hitch T.C.A."/>
            <person name="Clavel T."/>
        </authorList>
    </citation>
    <scope>NUCLEOTIDE SEQUENCE [LARGE SCALE GENOMIC DNA]</scope>
    <source>
        <strain evidence="3 4">SM-530-WT-4B</strain>
    </source>
</reference>
<organism evidence="3 4">
    <name type="scientific">Pyramidobacter porci</name>
    <dbReference type="NCBI Taxonomy" id="2605789"/>
    <lineage>
        <taxon>Bacteria</taxon>
        <taxon>Thermotogati</taxon>
        <taxon>Synergistota</taxon>
        <taxon>Synergistia</taxon>
        <taxon>Synergistales</taxon>
        <taxon>Dethiosulfovibrionaceae</taxon>
        <taxon>Pyramidobacter</taxon>
    </lineage>
</organism>
<evidence type="ECO:0000313" key="4">
    <source>
        <dbReference type="Proteomes" id="UP000473699"/>
    </source>
</evidence>
<dbReference type="Pfam" id="PF07550">
    <property type="entry name" value="Shr-like_HID"/>
    <property type="match status" value="1"/>
</dbReference>
<dbReference type="EMBL" id="VUNH01000004">
    <property type="protein sequence ID" value="MST55413.1"/>
    <property type="molecule type" value="Genomic_DNA"/>
</dbReference>
<dbReference type="InterPro" id="IPR011432">
    <property type="entry name" value="Shr-like_HID"/>
</dbReference>
<dbReference type="PROSITE" id="PS51257">
    <property type="entry name" value="PROKAR_LIPOPROTEIN"/>
    <property type="match status" value="1"/>
</dbReference>